<organism evidence="2 3">
    <name type="scientific">Vescimonas fastidiosa</name>
    <dbReference type="NCBI Taxonomy" id="2714353"/>
    <lineage>
        <taxon>Bacteria</taxon>
        <taxon>Bacillati</taxon>
        <taxon>Bacillota</taxon>
        <taxon>Clostridia</taxon>
        <taxon>Eubacteriales</taxon>
        <taxon>Oscillospiraceae</taxon>
        <taxon>Vescimonas</taxon>
    </lineage>
</organism>
<sequence>MAAVKISSVRRKAAQKFWAPQQDHRPLRTSIGKRRVGADAYIGPVAPIFKPCVGAGFSCPPSCQPIPGHCRVRQSGHFLETGSLHPPLAALRRFPRPREGQSPSPTDGYK</sequence>
<dbReference type="AlphaFoldDB" id="A0A810PZY7"/>
<evidence type="ECO:0000313" key="2">
    <source>
        <dbReference type="EMBL" id="BCK79582.1"/>
    </source>
</evidence>
<evidence type="ECO:0000313" key="3">
    <source>
        <dbReference type="Proteomes" id="UP000681343"/>
    </source>
</evidence>
<feature type="region of interest" description="Disordered" evidence="1">
    <location>
        <begin position="89"/>
        <end position="110"/>
    </location>
</feature>
<protein>
    <submittedName>
        <fullName evidence="2">Uncharacterized protein</fullName>
    </submittedName>
</protein>
<keyword evidence="3" id="KW-1185">Reference proteome</keyword>
<accession>A0A810PZY7</accession>
<feature type="compositionally biased region" description="Polar residues" evidence="1">
    <location>
        <begin position="101"/>
        <end position="110"/>
    </location>
</feature>
<geneLocation type="plasmid" evidence="2 3">
    <name>pMM35_01</name>
</geneLocation>
<evidence type="ECO:0000256" key="1">
    <source>
        <dbReference type="SAM" id="MobiDB-lite"/>
    </source>
</evidence>
<dbReference type="KEGG" id="vfa:MM35RIKEN_17740"/>
<proteinExistence type="predicted"/>
<dbReference type="Proteomes" id="UP000681343">
    <property type="component" value="Plasmid pMM35_01"/>
</dbReference>
<dbReference type="EMBL" id="AP023416">
    <property type="protein sequence ID" value="BCK79582.1"/>
    <property type="molecule type" value="Genomic_DNA"/>
</dbReference>
<name>A0A810PZY7_9FIRM</name>
<keyword evidence="2" id="KW-0614">Plasmid</keyword>
<gene>
    <name evidence="2" type="ORF">MM35RIKEN_17740</name>
</gene>
<reference evidence="2" key="1">
    <citation type="submission" date="2020-09" db="EMBL/GenBank/DDBJ databases">
        <title>New species isolated from human feces.</title>
        <authorList>
            <person name="Kitahara M."/>
            <person name="Shigeno Y."/>
            <person name="Shime M."/>
            <person name="Matsumoto Y."/>
            <person name="Nakamura S."/>
            <person name="Motooka D."/>
            <person name="Fukuoka S."/>
            <person name="Nishikawa H."/>
            <person name="Benno Y."/>
        </authorList>
    </citation>
    <scope>NUCLEOTIDE SEQUENCE</scope>
    <source>
        <strain evidence="2">MM35</strain>
        <plasmid evidence="2">pMM35_01</plasmid>
    </source>
</reference>